<dbReference type="Gene3D" id="1.20.58.1040">
    <property type="match status" value="2"/>
</dbReference>
<dbReference type="EMBL" id="JAXUIC010000005">
    <property type="protein sequence ID" value="KAK4589294.1"/>
    <property type="molecule type" value="Genomic_DNA"/>
</dbReference>
<name>A0AAN7FBY1_QUERU</name>
<feature type="chain" id="PRO_5042849128" description="X8 domain-containing protein" evidence="4">
    <location>
        <begin position="24"/>
        <end position="216"/>
    </location>
</feature>
<dbReference type="GO" id="GO:0005886">
    <property type="term" value="C:plasma membrane"/>
    <property type="evidence" value="ECO:0007669"/>
    <property type="project" value="UniProtKB-SubCell"/>
</dbReference>
<protein>
    <recommendedName>
        <fullName evidence="5">X8 domain-containing protein</fullName>
    </recommendedName>
</protein>
<gene>
    <name evidence="6" type="ORF">RGQ29_020050</name>
</gene>
<dbReference type="GO" id="GO:0009506">
    <property type="term" value="C:plasmodesma"/>
    <property type="evidence" value="ECO:0007669"/>
    <property type="project" value="UniProtKB-ARBA"/>
</dbReference>
<organism evidence="6 7">
    <name type="scientific">Quercus rubra</name>
    <name type="common">Northern red oak</name>
    <name type="synonym">Quercus borealis</name>
    <dbReference type="NCBI Taxonomy" id="3512"/>
    <lineage>
        <taxon>Eukaryota</taxon>
        <taxon>Viridiplantae</taxon>
        <taxon>Streptophyta</taxon>
        <taxon>Embryophyta</taxon>
        <taxon>Tracheophyta</taxon>
        <taxon>Spermatophyta</taxon>
        <taxon>Magnoliopsida</taxon>
        <taxon>eudicotyledons</taxon>
        <taxon>Gunneridae</taxon>
        <taxon>Pentapetalae</taxon>
        <taxon>rosids</taxon>
        <taxon>fabids</taxon>
        <taxon>Fagales</taxon>
        <taxon>Fagaceae</taxon>
        <taxon>Quercus</taxon>
    </lineage>
</organism>
<dbReference type="GO" id="GO:0098552">
    <property type="term" value="C:side of membrane"/>
    <property type="evidence" value="ECO:0007669"/>
    <property type="project" value="UniProtKB-KW"/>
</dbReference>
<keyword evidence="2" id="KW-0449">Lipoprotein</keyword>
<dbReference type="InterPro" id="IPR044788">
    <property type="entry name" value="X8_dom_prot"/>
</dbReference>
<feature type="domain" description="X8" evidence="5">
    <location>
        <begin position="131"/>
        <end position="214"/>
    </location>
</feature>
<evidence type="ECO:0000256" key="4">
    <source>
        <dbReference type="SAM" id="SignalP"/>
    </source>
</evidence>
<dbReference type="Pfam" id="PF07983">
    <property type="entry name" value="X8"/>
    <property type="match status" value="2"/>
</dbReference>
<keyword evidence="2" id="KW-0325">Glycoprotein</keyword>
<proteinExistence type="predicted"/>
<evidence type="ECO:0000259" key="5">
    <source>
        <dbReference type="SMART" id="SM00768"/>
    </source>
</evidence>
<accession>A0AAN7FBY1</accession>
<reference evidence="6 7" key="1">
    <citation type="journal article" date="2023" name="G3 (Bethesda)">
        <title>A haplotype-resolved chromosome-scale genome for Quercus rubra L. provides insights into the genetics of adaptive traits for red oak species.</title>
        <authorList>
            <person name="Kapoor B."/>
            <person name="Jenkins J."/>
            <person name="Schmutz J."/>
            <person name="Zhebentyayeva T."/>
            <person name="Kuelheim C."/>
            <person name="Coggeshall M."/>
            <person name="Heim C."/>
            <person name="Lasky J.R."/>
            <person name="Leites L."/>
            <person name="Islam-Faridi N."/>
            <person name="Romero-Severson J."/>
            <person name="DeLeo V.L."/>
            <person name="Lucas S.M."/>
            <person name="Lazic D."/>
            <person name="Gailing O."/>
            <person name="Carlson J."/>
            <person name="Staton M."/>
        </authorList>
    </citation>
    <scope>NUCLEOTIDE SEQUENCE [LARGE SCALE GENOMIC DNA]</scope>
    <source>
        <strain evidence="6">Pseudo-F2</strain>
    </source>
</reference>
<feature type="domain" description="X8" evidence="5">
    <location>
        <begin position="32"/>
        <end position="117"/>
    </location>
</feature>
<evidence type="ECO:0000313" key="6">
    <source>
        <dbReference type="EMBL" id="KAK4589294.1"/>
    </source>
</evidence>
<evidence type="ECO:0000256" key="3">
    <source>
        <dbReference type="ARBA" id="ARBA00022729"/>
    </source>
</evidence>
<dbReference type="Proteomes" id="UP001324115">
    <property type="component" value="Unassembled WGS sequence"/>
</dbReference>
<keyword evidence="2" id="KW-0472">Membrane</keyword>
<comment type="caution">
    <text evidence="6">The sequence shown here is derived from an EMBL/GenBank/DDBJ whole genome shotgun (WGS) entry which is preliminary data.</text>
</comment>
<keyword evidence="7" id="KW-1185">Reference proteome</keyword>
<dbReference type="PANTHER" id="PTHR31044:SF57">
    <property type="entry name" value="CARBOHYDRATE-BINDING X8 DOMAIN SUPERFAMILY PROTEIN"/>
    <property type="match status" value="1"/>
</dbReference>
<evidence type="ECO:0000256" key="2">
    <source>
        <dbReference type="ARBA" id="ARBA00022622"/>
    </source>
</evidence>
<dbReference type="InterPro" id="IPR012946">
    <property type="entry name" value="X8"/>
</dbReference>
<sequence>MAKTKLSLAILFLFLMLLSLDLGSSVTTNVKTWCVAKPSARNDSLIANLDYACSVNPEECTQLKDDHPCFNPDTTIHHASFAMNAYYQGMGSHQWNCDFKDSGLIALTDPSYADCTYSGGDTVLDLSTSGKWCVAKPMTSDDLLQANIDFACNHVDCGLIRYGGGCYYPDTLINHASVIMNLYYQANGREDMSCYFKNTGCIVMKDPSYDECKYKF</sequence>
<evidence type="ECO:0000256" key="1">
    <source>
        <dbReference type="ARBA" id="ARBA00004609"/>
    </source>
</evidence>
<evidence type="ECO:0000313" key="7">
    <source>
        <dbReference type="Proteomes" id="UP001324115"/>
    </source>
</evidence>
<keyword evidence="2" id="KW-0336">GPI-anchor</keyword>
<feature type="signal peptide" evidence="4">
    <location>
        <begin position="1"/>
        <end position="23"/>
    </location>
</feature>
<dbReference type="PANTHER" id="PTHR31044">
    <property type="entry name" value="BETA-1,3 GLUCANASE"/>
    <property type="match status" value="1"/>
</dbReference>
<dbReference type="AlphaFoldDB" id="A0AAN7FBY1"/>
<dbReference type="SMART" id="SM00768">
    <property type="entry name" value="X8"/>
    <property type="match status" value="2"/>
</dbReference>
<keyword evidence="3 4" id="KW-0732">Signal</keyword>
<comment type="subcellular location">
    <subcellularLocation>
        <location evidence="1">Cell membrane</location>
        <topology evidence="1">Lipid-anchor</topology>
        <topology evidence="1">GPI-anchor</topology>
    </subcellularLocation>
</comment>